<dbReference type="InterPro" id="IPR029349">
    <property type="entry name" value="DUF4443"/>
</dbReference>
<dbReference type="Proteomes" id="UP000315289">
    <property type="component" value="Unassembled WGS sequence"/>
</dbReference>
<dbReference type="EMBL" id="VOAH01000010">
    <property type="protein sequence ID" value="TVP39958.1"/>
    <property type="molecule type" value="Genomic_DNA"/>
</dbReference>
<dbReference type="GO" id="GO:0004812">
    <property type="term" value="F:aminoacyl-tRNA ligase activity"/>
    <property type="evidence" value="ECO:0007669"/>
    <property type="project" value="InterPro"/>
</dbReference>
<evidence type="ECO:0000313" key="6">
    <source>
        <dbReference type="EMBL" id="TVP39958.1"/>
    </source>
</evidence>
<dbReference type="GO" id="GO:0005737">
    <property type="term" value="C:cytoplasm"/>
    <property type="evidence" value="ECO:0007669"/>
    <property type="project" value="InterPro"/>
</dbReference>
<dbReference type="RefSeq" id="WP_144732244.1">
    <property type="nucleotide sequence ID" value="NZ_ML675586.1"/>
</dbReference>
<gene>
    <name evidence="6" type="ORF">NARC_100020</name>
</gene>
<keyword evidence="4" id="KW-0648">Protein biosynthesis</keyword>
<evidence type="ECO:0000256" key="3">
    <source>
        <dbReference type="ARBA" id="ARBA00022840"/>
    </source>
</evidence>
<dbReference type="InterPro" id="IPR036388">
    <property type="entry name" value="WH-like_DNA-bd_sf"/>
</dbReference>
<keyword evidence="1" id="KW-0436">Ligase</keyword>
<dbReference type="GO" id="GO:0005524">
    <property type="term" value="F:ATP binding"/>
    <property type="evidence" value="ECO:0007669"/>
    <property type="project" value="UniProtKB-KW"/>
</dbReference>
<keyword evidence="2" id="KW-0547">Nucleotide-binding</keyword>
<name>A0A557STP4_9ARCH</name>
<proteinExistence type="predicted"/>
<dbReference type="InterPro" id="IPR004115">
    <property type="entry name" value="GAD-like_sf"/>
</dbReference>
<dbReference type="SUPFAM" id="SSF55261">
    <property type="entry name" value="GAD domain-like"/>
    <property type="match status" value="1"/>
</dbReference>
<evidence type="ECO:0000259" key="5">
    <source>
        <dbReference type="Pfam" id="PF14544"/>
    </source>
</evidence>
<dbReference type="OrthoDB" id="52987at2157"/>
<evidence type="ECO:0000256" key="1">
    <source>
        <dbReference type="ARBA" id="ARBA00022598"/>
    </source>
</evidence>
<feature type="domain" description="DUF4443" evidence="5">
    <location>
        <begin position="114"/>
        <end position="212"/>
    </location>
</feature>
<protein>
    <recommendedName>
        <fullName evidence="5">DUF4443 domain-containing protein</fullName>
    </recommendedName>
</protein>
<dbReference type="Pfam" id="PF14544">
    <property type="entry name" value="DUF4443"/>
    <property type="match status" value="1"/>
</dbReference>
<comment type="caution">
    <text evidence="6">The sequence shown here is derived from an EMBL/GenBank/DDBJ whole genome shotgun (WGS) entry which is preliminary data.</text>
</comment>
<accession>A0A557STP4</accession>
<dbReference type="InterPro" id="IPR036390">
    <property type="entry name" value="WH_DNA-bd_sf"/>
</dbReference>
<dbReference type="Gene3D" id="1.10.10.10">
    <property type="entry name" value="Winged helix-like DNA-binding domain superfamily/Winged helix DNA-binding domain"/>
    <property type="match status" value="1"/>
</dbReference>
<keyword evidence="7" id="KW-1185">Reference proteome</keyword>
<evidence type="ECO:0000256" key="4">
    <source>
        <dbReference type="ARBA" id="ARBA00022917"/>
    </source>
</evidence>
<dbReference type="GO" id="GO:0006412">
    <property type="term" value="P:translation"/>
    <property type="evidence" value="ECO:0007669"/>
    <property type="project" value="UniProtKB-KW"/>
</dbReference>
<dbReference type="SUPFAM" id="SSF46785">
    <property type="entry name" value="Winged helix' DNA-binding domain"/>
    <property type="match status" value="1"/>
</dbReference>
<keyword evidence="3" id="KW-0067">ATP-binding</keyword>
<dbReference type="AlphaFoldDB" id="A0A557STP4"/>
<evidence type="ECO:0000256" key="2">
    <source>
        <dbReference type="ARBA" id="ARBA00022741"/>
    </source>
</evidence>
<reference evidence="6 7" key="1">
    <citation type="journal article" date="2019" name="Front. Microbiol.">
        <title>Ammonia Oxidation by the Arctic Terrestrial Thaumarchaeote Candidatus Nitrosocosmicus arcticus Is Stimulated by Increasing Temperatures.</title>
        <authorList>
            <person name="Alves R.J.E."/>
            <person name="Kerou M."/>
            <person name="Zappe A."/>
            <person name="Bittner R."/>
            <person name="Abby S.S."/>
            <person name="Schmidt H.A."/>
            <person name="Pfeifer K."/>
            <person name="Schleper C."/>
        </authorList>
    </citation>
    <scope>NUCLEOTIDE SEQUENCE [LARGE SCALE GENOMIC DNA]</scope>
    <source>
        <strain evidence="6 7">Kfb</strain>
    </source>
</reference>
<organism evidence="6 7">
    <name type="scientific">Candidatus Nitrosocosmicus arcticus</name>
    <dbReference type="NCBI Taxonomy" id="2035267"/>
    <lineage>
        <taxon>Archaea</taxon>
        <taxon>Nitrososphaerota</taxon>
        <taxon>Nitrososphaeria</taxon>
        <taxon>Nitrososphaerales</taxon>
        <taxon>Nitrososphaeraceae</taxon>
        <taxon>Candidatus Nitrosocosmicus</taxon>
    </lineage>
</organism>
<evidence type="ECO:0000313" key="7">
    <source>
        <dbReference type="Proteomes" id="UP000315289"/>
    </source>
</evidence>
<sequence>MILTHNVHLVVNTLKSISSRYAPSRILSFNSAHVFKTLQLLKRDGHVSRLLLINELGLGEGSIKTLIKHLKMEKLIITTQKGTIMTERGEKIFEEMSQYICSETQVPKSSISIAEYNHAILLRNLKFAIKQGVEQRDAAIKMGAKGATTLMYNDGKFLIPGSKFNALKEEKAIEKLLKENLKPIENDIIVIGSDDNNYITAEFASKSAALQTLENHEDHKGLEFIIR</sequence>
<dbReference type="Gene3D" id="3.30.1360.30">
    <property type="entry name" value="GAD-like domain"/>
    <property type="match status" value="1"/>
</dbReference>